<keyword evidence="3" id="KW-1185">Reference proteome</keyword>
<name>A0A0D2LWG4_9CHLO</name>
<sequence length="883" mass="89236">MESSKSRFYELRKRRVLRVPDATKPLFVSGVTYRAGRFRWAKPCLLVVTSAAVFVLDVQSQGELEARDGSHASIQLALRASEARRGRPHAPLRAVERSAPSTAGGSAPLPPRGGAGGAALSIRACSPGPSISRAPSPFSPSFVRAGSPCSPSSARARAFGSLDGAFSRAAALTAAGNGSVHGGSAYGGSACGGSVCGDDDAASSCGGGGGGASGGGESVHRVDHCTITFDDAETARAAAGAIAYARGADADAARWLACGLPTSFSIELAGAAFEAPPRASTPPAPTPVPAAFALGPGPWGATVELPPVWCEHLSVAAAAGSETPLSRGASLAAAGRRTLSVPGAAPGRPSLCGAGADAGSCREAAALVVTFSTPLGLAAARVRPEHLLALLHDESADGVLAPPLNPYFSAAPASAAGRAPTPVGTGAGAAGPAAAAAQPCFLHRVRASVLPKNPAAAEAAAAQHGGAAGPSGAVEVEHSQCIYAVLQIALVKAPAPALAAAPSADLLAPAAQQQLPAAQPSLPSPVLDAPRAPQVSSAGRGWQQRQQQEQRQQRQQQQEERRSRWRAHASDLPRSFGPVVAALLVQAALLSGDDAQRAPLERLRAGLPPRVLLGALLLAALAALALDLLRRDAQSAAARKAAGAEGDALAKDRRQLQQQQQQQQQQQREAPCAEAPPAAPAPIPPTESRPAAAAQLAAPAAAARERWSVCIVGASLYTQPDAYIQAQVRDFKAAAAAAVAAAAAAAAATEAGAAATPCERSASSLVSCSGDDGDETEAEAAAEAGSSSAAGGAAEGHGTARRALPMLISDPEPSWITPDIHQRFIQAKSSLRASQDQAAATHQWRQRNGVDSVLERPPGPWYEAAPPIPLFPPANPLRSGSWA</sequence>
<reference evidence="2 3" key="1">
    <citation type="journal article" date="2013" name="BMC Genomics">
        <title>Reconstruction of the lipid metabolism for the microalga Monoraphidium neglectum from its genome sequence reveals characteristics suitable for biofuel production.</title>
        <authorList>
            <person name="Bogen C."/>
            <person name="Al-Dilaimi A."/>
            <person name="Albersmeier A."/>
            <person name="Wichmann J."/>
            <person name="Grundmann M."/>
            <person name="Rupp O."/>
            <person name="Lauersen K.J."/>
            <person name="Blifernez-Klassen O."/>
            <person name="Kalinowski J."/>
            <person name="Goesmann A."/>
            <person name="Mussgnug J.H."/>
            <person name="Kruse O."/>
        </authorList>
    </citation>
    <scope>NUCLEOTIDE SEQUENCE [LARGE SCALE GENOMIC DNA]</scope>
    <source>
        <strain evidence="2 3">SAG 48.87</strain>
    </source>
</reference>
<feature type="region of interest" description="Disordered" evidence="1">
    <location>
        <begin position="763"/>
        <end position="796"/>
    </location>
</feature>
<dbReference type="Proteomes" id="UP000054498">
    <property type="component" value="Unassembled WGS sequence"/>
</dbReference>
<protein>
    <submittedName>
        <fullName evidence="2">Uncharacterized protein</fullName>
    </submittedName>
</protein>
<accession>A0A0D2LWG4</accession>
<dbReference type="KEGG" id="mng:MNEG_12132"/>
<feature type="compositionally biased region" description="Low complexity" evidence="1">
    <location>
        <begin position="543"/>
        <end position="556"/>
    </location>
</feature>
<feature type="compositionally biased region" description="Acidic residues" evidence="1">
    <location>
        <begin position="771"/>
        <end position="780"/>
    </location>
</feature>
<feature type="region of interest" description="Disordered" evidence="1">
    <location>
        <begin position="864"/>
        <end position="883"/>
    </location>
</feature>
<dbReference type="GeneID" id="25729464"/>
<dbReference type="EMBL" id="KK103303">
    <property type="protein sequence ID" value="KIY95829.1"/>
    <property type="molecule type" value="Genomic_DNA"/>
</dbReference>
<gene>
    <name evidence="2" type="ORF">MNEG_12132</name>
</gene>
<feature type="region of interest" description="Disordered" evidence="1">
    <location>
        <begin position="82"/>
        <end position="114"/>
    </location>
</feature>
<feature type="compositionally biased region" description="Low complexity" evidence="1">
    <location>
        <begin position="515"/>
        <end position="525"/>
    </location>
</feature>
<proteinExistence type="predicted"/>
<evidence type="ECO:0000313" key="3">
    <source>
        <dbReference type="Proteomes" id="UP000054498"/>
    </source>
</evidence>
<feature type="region of interest" description="Disordered" evidence="1">
    <location>
        <begin position="644"/>
        <end position="692"/>
    </location>
</feature>
<feature type="region of interest" description="Disordered" evidence="1">
    <location>
        <begin position="831"/>
        <end position="858"/>
    </location>
</feature>
<feature type="compositionally biased region" description="Pro residues" evidence="1">
    <location>
        <begin position="677"/>
        <end position="687"/>
    </location>
</feature>
<feature type="region of interest" description="Disordered" evidence="1">
    <location>
        <begin position="515"/>
        <end position="570"/>
    </location>
</feature>
<dbReference type="AlphaFoldDB" id="A0A0D2LWG4"/>
<evidence type="ECO:0000256" key="1">
    <source>
        <dbReference type="SAM" id="MobiDB-lite"/>
    </source>
</evidence>
<feature type="compositionally biased region" description="Pro residues" evidence="1">
    <location>
        <begin position="866"/>
        <end position="875"/>
    </location>
</feature>
<feature type="compositionally biased region" description="Low complexity" evidence="1">
    <location>
        <begin position="781"/>
        <end position="792"/>
    </location>
</feature>
<evidence type="ECO:0000313" key="2">
    <source>
        <dbReference type="EMBL" id="KIY95829.1"/>
    </source>
</evidence>
<feature type="compositionally biased region" description="Polar residues" evidence="1">
    <location>
        <begin position="831"/>
        <end position="840"/>
    </location>
</feature>
<feature type="compositionally biased region" description="Low complexity" evidence="1">
    <location>
        <begin position="656"/>
        <end position="676"/>
    </location>
</feature>
<dbReference type="RefSeq" id="XP_013894849.1">
    <property type="nucleotide sequence ID" value="XM_014039395.1"/>
</dbReference>
<organism evidence="2 3">
    <name type="scientific">Monoraphidium neglectum</name>
    <dbReference type="NCBI Taxonomy" id="145388"/>
    <lineage>
        <taxon>Eukaryota</taxon>
        <taxon>Viridiplantae</taxon>
        <taxon>Chlorophyta</taxon>
        <taxon>core chlorophytes</taxon>
        <taxon>Chlorophyceae</taxon>
        <taxon>CS clade</taxon>
        <taxon>Sphaeropleales</taxon>
        <taxon>Selenastraceae</taxon>
        <taxon>Monoraphidium</taxon>
    </lineage>
</organism>